<dbReference type="AlphaFoldDB" id="A0A9Q3E618"/>
<gene>
    <name evidence="1" type="ORF">O181_052713</name>
</gene>
<dbReference type="Proteomes" id="UP000765509">
    <property type="component" value="Unassembled WGS sequence"/>
</dbReference>
<evidence type="ECO:0000313" key="1">
    <source>
        <dbReference type="EMBL" id="MBW0512998.1"/>
    </source>
</evidence>
<protein>
    <submittedName>
        <fullName evidence="1">Uncharacterized protein</fullName>
    </submittedName>
</protein>
<evidence type="ECO:0000313" key="2">
    <source>
        <dbReference type="Proteomes" id="UP000765509"/>
    </source>
</evidence>
<name>A0A9Q3E618_9BASI</name>
<sequence>MKTPNRYILRRPIDIQEYRGNITIINKAGNIHKNADGFSKWELLNTPDNPAYVPPNAEPQILIEGINITDVAAEFLLEVRESSKQDKNCHILTSLLEKDCKDTALANSLDDIWKKSYDNEDFSF</sequence>
<dbReference type="EMBL" id="AVOT02023114">
    <property type="protein sequence ID" value="MBW0512998.1"/>
    <property type="molecule type" value="Genomic_DNA"/>
</dbReference>
<comment type="caution">
    <text evidence="1">The sequence shown here is derived from an EMBL/GenBank/DDBJ whole genome shotgun (WGS) entry which is preliminary data.</text>
</comment>
<keyword evidence="2" id="KW-1185">Reference proteome</keyword>
<organism evidence="1 2">
    <name type="scientific">Austropuccinia psidii MF-1</name>
    <dbReference type="NCBI Taxonomy" id="1389203"/>
    <lineage>
        <taxon>Eukaryota</taxon>
        <taxon>Fungi</taxon>
        <taxon>Dikarya</taxon>
        <taxon>Basidiomycota</taxon>
        <taxon>Pucciniomycotina</taxon>
        <taxon>Pucciniomycetes</taxon>
        <taxon>Pucciniales</taxon>
        <taxon>Sphaerophragmiaceae</taxon>
        <taxon>Austropuccinia</taxon>
    </lineage>
</organism>
<proteinExistence type="predicted"/>
<reference evidence="1" key="1">
    <citation type="submission" date="2021-03" db="EMBL/GenBank/DDBJ databases">
        <title>Draft genome sequence of rust myrtle Austropuccinia psidii MF-1, a brazilian biotype.</title>
        <authorList>
            <person name="Quecine M.C."/>
            <person name="Pachon D.M.R."/>
            <person name="Bonatelli M.L."/>
            <person name="Correr F.H."/>
            <person name="Franceschini L.M."/>
            <person name="Leite T.F."/>
            <person name="Margarido G.R.A."/>
            <person name="Almeida C.A."/>
            <person name="Ferrarezi J.A."/>
            <person name="Labate C.A."/>
        </authorList>
    </citation>
    <scope>NUCLEOTIDE SEQUENCE</scope>
    <source>
        <strain evidence="1">MF-1</strain>
    </source>
</reference>
<accession>A0A9Q3E618</accession>